<dbReference type="Ensembl" id="ENSCPBT00000026556.1">
    <property type="protein sequence ID" value="ENSCPBP00000022547.1"/>
    <property type="gene ID" value="ENSCPBG00000016111.1"/>
</dbReference>
<evidence type="ECO:0000313" key="2">
    <source>
        <dbReference type="Proteomes" id="UP000694380"/>
    </source>
</evidence>
<organism evidence="1 2">
    <name type="scientific">Chrysemys picta bellii</name>
    <name type="common">Western painted turtle</name>
    <name type="synonym">Emys bellii</name>
    <dbReference type="NCBI Taxonomy" id="8478"/>
    <lineage>
        <taxon>Eukaryota</taxon>
        <taxon>Metazoa</taxon>
        <taxon>Chordata</taxon>
        <taxon>Craniata</taxon>
        <taxon>Vertebrata</taxon>
        <taxon>Euteleostomi</taxon>
        <taxon>Archelosauria</taxon>
        <taxon>Testudinata</taxon>
        <taxon>Testudines</taxon>
        <taxon>Cryptodira</taxon>
        <taxon>Durocryptodira</taxon>
        <taxon>Testudinoidea</taxon>
        <taxon>Emydidae</taxon>
        <taxon>Chrysemys</taxon>
    </lineage>
</organism>
<protein>
    <submittedName>
        <fullName evidence="1">Uncharacterized protein</fullName>
    </submittedName>
</protein>
<dbReference type="AlphaFoldDB" id="A0A8C3HSV6"/>
<evidence type="ECO:0000313" key="1">
    <source>
        <dbReference type="Ensembl" id="ENSCPBP00000022547.1"/>
    </source>
</evidence>
<reference evidence="1" key="1">
    <citation type="submission" date="2025-08" db="UniProtKB">
        <authorList>
            <consortium name="Ensembl"/>
        </authorList>
    </citation>
    <scope>IDENTIFICATION</scope>
</reference>
<reference evidence="1" key="2">
    <citation type="submission" date="2025-09" db="UniProtKB">
        <authorList>
            <consortium name="Ensembl"/>
        </authorList>
    </citation>
    <scope>IDENTIFICATION</scope>
</reference>
<sequence>CGKYYKWAYQFSHWIYKHVHRKTQVETIDRELKAVLPPISMEEQKAIEGATDSLVGSQLLAHAMGSLHNQPIATPLRFTQNMTFALQNPSLRKASVAVKVLHEDTANLGSSLYSATCCPL</sequence>
<keyword evidence="2" id="KW-1185">Reference proteome</keyword>
<proteinExistence type="predicted"/>
<accession>A0A8C3HSV6</accession>
<name>A0A8C3HSV6_CHRPI</name>
<dbReference type="Proteomes" id="UP000694380">
    <property type="component" value="Unplaced"/>
</dbReference>